<keyword evidence="7" id="KW-1185">Reference proteome</keyword>
<evidence type="ECO:0000256" key="2">
    <source>
        <dbReference type="SAM" id="Coils"/>
    </source>
</evidence>
<gene>
    <name evidence="6" type="ORF">Tsubulata_038780</name>
</gene>
<dbReference type="Pfam" id="PF05667">
    <property type="entry name" value="CCDC22_CC"/>
    <property type="match status" value="1"/>
</dbReference>
<dbReference type="PANTHER" id="PTHR15668">
    <property type="entry name" value="JM1 PROTEIN"/>
    <property type="match status" value="1"/>
</dbReference>
<evidence type="ECO:0000259" key="4">
    <source>
        <dbReference type="Pfam" id="PF05667"/>
    </source>
</evidence>
<dbReference type="InterPro" id="IPR008530">
    <property type="entry name" value="CCDC22"/>
</dbReference>
<protein>
    <recommendedName>
        <fullName evidence="8">Coiled-coil domain-containing protein 22 homolog</fullName>
    </recommendedName>
</protein>
<comment type="similarity">
    <text evidence="1">Belongs to the CCDC22 family.</text>
</comment>
<evidence type="ECO:0000313" key="7">
    <source>
        <dbReference type="Proteomes" id="UP001141552"/>
    </source>
</evidence>
<evidence type="ECO:0000256" key="3">
    <source>
        <dbReference type="SAM" id="MobiDB-lite"/>
    </source>
</evidence>
<name>A0A9Q0J707_9ROSI</name>
<sequence length="510" mass="58028">MMQEESREEFLLSYLQTAGVSIPDNVSSITDFTPATFVSVCSQCLNLMDAAAAGSPLPTSLPASTIDKFKMCTDIALAIKRLGYIGEMTYYKLLYPSEEDLYKVARFLVDKLSKSSVGAKLKDLKDVSAKSKTKDGDNLESPNEKTDNGGLDLNLYEENVEDLNLRNVVLESNSEDEEASFSCTRTENVGMDGSVLAEEEKLRGGVLENEEAAACNDDIQKMISPDDKSSKIRYETENLHNQEKLLMEEMTLRTAELQHLEEQFELLKAAAEMAFDDKHSIDYYLDQLNEQIHARKCTVAEVISQGDALGRVLEDKKRRLLESVYATIPEAPEKIQKLLEVELEKQSALSQMRKLEQEHSKLLAELVKQPKLPPRTSYIERIKEITKNSRKQDADIQRIVKETRELQLESNSIQERLHRTYTVLDEIVLREAKKDLVGRQAYRLLTSIHDSFEQISEKILATDRIHREMAKLEKKLTATASRSLNVDKLRADLEAIKRENENLEQRLEDN</sequence>
<reference evidence="6" key="2">
    <citation type="journal article" date="2023" name="Plants (Basel)">
        <title>Annotation of the Turnera subulata (Passifloraceae) Draft Genome Reveals the S-Locus Evolved after the Divergence of Turneroideae from Passifloroideae in a Stepwise Manner.</title>
        <authorList>
            <person name="Henning P.M."/>
            <person name="Roalson E.H."/>
            <person name="Mir W."/>
            <person name="McCubbin A.G."/>
            <person name="Shore J.S."/>
        </authorList>
    </citation>
    <scope>NUCLEOTIDE SEQUENCE</scope>
    <source>
        <strain evidence="6">F60SS</strain>
    </source>
</reference>
<evidence type="ECO:0000256" key="1">
    <source>
        <dbReference type="ARBA" id="ARBA00006438"/>
    </source>
</evidence>
<evidence type="ECO:0000313" key="6">
    <source>
        <dbReference type="EMBL" id="KAJ4830669.1"/>
    </source>
</evidence>
<feature type="compositionally biased region" description="Basic and acidic residues" evidence="3">
    <location>
        <begin position="131"/>
        <end position="147"/>
    </location>
</feature>
<keyword evidence="2" id="KW-0175">Coiled coil</keyword>
<proteinExistence type="inferred from homology"/>
<reference evidence="6" key="1">
    <citation type="submission" date="2022-02" db="EMBL/GenBank/DDBJ databases">
        <authorList>
            <person name="Henning P.M."/>
            <person name="McCubbin A.G."/>
            <person name="Shore J.S."/>
        </authorList>
    </citation>
    <scope>NUCLEOTIDE SEQUENCE</scope>
    <source>
        <strain evidence="6">F60SS</strain>
        <tissue evidence="6">Leaves</tissue>
    </source>
</reference>
<dbReference type="OrthoDB" id="10266736at2759"/>
<feature type="region of interest" description="Disordered" evidence="3">
    <location>
        <begin position="131"/>
        <end position="151"/>
    </location>
</feature>
<dbReference type="Pfam" id="PF21674">
    <property type="entry name" value="CCDC22_N"/>
    <property type="match status" value="1"/>
</dbReference>
<comment type="caution">
    <text evidence="6">The sequence shown here is derived from an EMBL/GenBank/DDBJ whole genome shotgun (WGS) entry which is preliminary data.</text>
</comment>
<evidence type="ECO:0000259" key="5">
    <source>
        <dbReference type="Pfam" id="PF21674"/>
    </source>
</evidence>
<feature type="domain" description="CCDC22 coiled-coil" evidence="4">
    <location>
        <begin position="226"/>
        <end position="478"/>
    </location>
</feature>
<dbReference type="AlphaFoldDB" id="A0A9Q0J707"/>
<dbReference type="InterPro" id="IPR048348">
    <property type="entry name" value="CCDC22_CC"/>
</dbReference>
<dbReference type="PANTHER" id="PTHR15668:SF4">
    <property type="entry name" value="COILED-COIL DOMAIN-CONTAINING PROTEIN 22"/>
    <property type="match status" value="1"/>
</dbReference>
<dbReference type="GO" id="GO:0097602">
    <property type="term" value="F:cullin family protein binding"/>
    <property type="evidence" value="ECO:0007669"/>
    <property type="project" value="TreeGrafter"/>
</dbReference>
<dbReference type="GO" id="GO:2000060">
    <property type="term" value="P:positive regulation of ubiquitin-dependent protein catabolic process"/>
    <property type="evidence" value="ECO:0007669"/>
    <property type="project" value="TreeGrafter"/>
</dbReference>
<feature type="coiled-coil region" evidence="2">
    <location>
        <begin position="338"/>
        <end position="365"/>
    </location>
</feature>
<dbReference type="InterPro" id="IPR048349">
    <property type="entry name" value="CCDC22_N"/>
</dbReference>
<accession>A0A9Q0J707</accession>
<feature type="domain" description="CCDC22 N-terminal" evidence="5">
    <location>
        <begin position="7"/>
        <end position="113"/>
    </location>
</feature>
<dbReference type="Proteomes" id="UP001141552">
    <property type="component" value="Unassembled WGS sequence"/>
</dbReference>
<evidence type="ECO:0008006" key="8">
    <source>
        <dbReference type="Google" id="ProtNLM"/>
    </source>
</evidence>
<organism evidence="6 7">
    <name type="scientific">Turnera subulata</name>
    <dbReference type="NCBI Taxonomy" id="218843"/>
    <lineage>
        <taxon>Eukaryota</taxon>
        <taxon>Viridiplantae</taxon>
        <taxon>Streptophyta</taxon>
        <taxon>Embryophyta</taxon>
        <taxon>Tracheophyta</taxon>
        <taxon>Spermatophyta</taxon>
        <taxon>Magnoliopsida</taxon>
        <taxon>eudicotyledons</taxon>
        <taxon>Gunneridae</taxon>
        <taxon>Pentapetalae</taxon>
        <taxon>rosids</taxon>
        <taxon>fabids</taxon>
        <taxon>Malpighiales</taxon>
        <taxon>Passifloraceae</taxon>
        <taxon>Turnera</taxon>
    </lineage>
</organism>
<dbReference type="EMBL" id="JAKUCV010005566">
    <property type="protein sequence ID" value="KAJ4830669.1"/>
    <property type="molecule type" value="Genomic_DNA"/>
</dbReference>